<keyword evidence="2" id="KW-1185">Reference proteome</keyword>
<dbReference type="RefSeq" id="WP_375358257.1">
    <property type="nucleotide sequence ID" value="NZ_JBHHMI010000053.1"/>
</dbReference>
<evidence type="ECO:0000313" key="1">
    <source>
        <dbReference type="EMBL" id="MFB5269990.1"/>
    </source>
</evidence>
<name>A0ABV5B0J4_9BACL</name>
<accession>A0ABV5B0J4</accession>
<sequence>MGLEKILDDIERRGEQRGKEIGELEGKEAVAKELIRMGMDSSTIAQATGFSIQIIEEWRKQAY</sequence>
<protein>
    <recommendedName>
        <fullName evidence="3">Transposase</fullName>
    </recommendedName>
</protein>
<dbReference type="EMBL" id="JBHHMI010000053">
    <property type="protein sequence ID" value="MFB5269990.1"/>
    <property type="molecule type" value="Genomic_DNA"/>
</dbReference>
<evidence type="ECO:0008006" key="3">
    <source>
        <dbReference type="Google" id="ProtNLM"/>
    </source>
</evidence>
<reference evidence="1 2" key="1">
    <citation type="submission" date="2024-09" db="EMBL/GenBank/DDBJ databases">
        <title>Paenibacillus zeirhizospherea sp. nov., isolated from surface of the maize (Zea mays) roots in a horticulture field, Hungary.</title>
        <authorList>
            <person name="Marton D."/>
            <person name="Farkas M."/>
            <person name="Bedics A."/>
            <person name="Toth E."/>
            <person name="Tancsics A."/>
            <person name="Boka K."/>
            <person name="Maroti G."/>
            <person name="Kriszt B."/>
            <person name="Cserhati M."/>
        </authorList>
    </citation>
    <scope>NUCLEOTIDE SEQUENCE [LARGE SCALE GENOMIC DNA]</scope>
    <source>
        <strain evidence="1 2">KCTC 33519</strain>
    </source>
</reference>
<comment type="caution">
    <text evidence="1">The sequence shown here is derived from an EMBL/GenBank/DDBJ whole genome shotgun (WGS) entry which is preliminary data.</text>
</comment>
<proteinExistence type="predicted"/>
<gene>
    <name evidence="1" type="ORF">ACE41H_24855</name>
</gene>
<organism evidence="1 2">
    <name type="scientific">Paenibacillus enshidis</name>
    <dbReference type="NCBI Taxonomy" id="1458439"/>
    <lineage>
        <taxon>Bacteria</taxon>
        <taxon>Bacillati</taxon>
        <taxon>Bacillota</taxon>
        <taxon>Bacilli</taxon>
        <taxon>Bacillales</taxon>
        <taxon>Paenibacillaceae</taxon>
        <taxon>Paenibacillus</taxon>
    </lineage>
</organism>
<dbReference type="Proteomes" id="UP001580346">
    <property type="component" value="Unassembled WGS sequence"/>
</dbReference>
<evidence type="ECO:0000313" key="2">
    <source>
        <dbReference type="Proteomes" id="UP001580346"/>
    </source>
</evidence>